<gene>
    <name evidence="1" type="ORF">CLUP02_16380</name>
</gene>
<dbReference type="Proteomes" id="UP000830671">
    <property type="component" value="Chromosome 9"/>
</dbReference>
<organism evidence="1 2">
    <name type="scientific">Colletotrichum lupini</name>
    <dbReference type="NCBI Taxonomy" id="145971"/>
    <lineage>
        <taxon>Eukaryota</taxon>
        <taxon>Fungi</taxon>
        <taxon>Dikarya</taxon>
        <taxon>Ascomycota</taxon>
        <taxon>Pezizomycotina</taxon>
        <taxon>Sordariomycetes</taxon>
        <taxon>Hypocreomycetidae</taxon>
        <taxon>Glomerellales</taxon>
        <taxon>Glomerellaceae</taxon>
        <taxon>Colletotrichum</taxon>
        <taxon>Colletotrichum acutatum species complex</taxon>
    </lineage>
</organism>
<reference evidence="1" key="1">
    <citation type="journal article" date="2021" name="Mol. Plant Microbe Interact.">
        <title>Complete Genome Sequence of the Plant-Pathogenic Fungus Colletotrichum lupini.</title>
        <authorList>
            <person name="Baroncelli R."/>
            <person name="Pensec F."/>
            <person name="Da Lio D."/>
            <person name="Boufleur T."/>
            <person name="Vicente I."/>
            <person name="Sarrocco S."/>
            <person name="Picot A."/>
            <person name="Baraldi E."/>
            <person name="Sukno S."/>
            <person name="Thon M."/>
            <person name="Le Floch G."/>
        </authorList>
    </citation>
    <scope>NUCLEOTIDE SEQUENCE</scope>
    <source>
        <strain evidence="1">IMI 504893</strain>
    </source>
</reference>
<dbReference type="RefSeq" id="XP_049152449.1">
    <property type="nucleotide sequence ID" value="XM_049295302.1"/>
</dbReference>
<dbReference type="AlphaFoldDB" id="A0A9Q8WP57"/>
<dbReference type="EMBL" id="CP019481">
    <property type="protein sequence ID" value="UQC90848.1"/>
    <property type="molecule type" value="Genomic_DNA"/>
</dbReference>
<evidence type="ECO:0000313" key="2">
    <source>
        <dbReference type="Proteomes" id="UP000830671"/>
    </source>
</evidence>
<name>A0A9Q8WP57_9PEZI</name>
<protein>
    <submittedName>
        <fullName evidence="1">Uncharacterized protein</fullName>
    </submittedName>
</protein>
<evidence type="ECO:0000313" key="1">
    <source>
        <dbReference type="EMBL" id="UQC90848.1"/>
    </source>
</evidence>
<dbReference type="KEGG" id="clup:CLUP02_16380"/>
<proteinExistence type="predicted"/>
<dbReference type="GeneID" id="73350312"/>
<sequence>MTTISFAPAMRSNRGIGTNGAYSFVHTAQYGAVGRVKTIWTPTKCKIPLAALPRTGAATTNATHNPRPADPFRHSARFFLLLPSLPVPGPPGCLSVSRLAIVRILRTDTSLSQASPSNISQAGSNRLLSAAQCKAAAAARTATGANGLSVKPVRRVTRPRCRHVARTRGHDTNAGTEQQGTKGTVMTTRQERENGSYFSWRLHCFRAFAVCWQEFMGRGSKQTACDV</sequence>
<keyword evidence="2" id="KW-1185">Reference proteome</keyword>
<accession>A0A9Q8WP57</accession>